<dbReference type="GO" id="GO:0016020">
    <property type="term" value="C:membrane"/>
    <property type="evidence" value="ECO:0007669"/>
    <property type="project" value="UniProtKB-SubCell"/>
</dbReference>
<evidence type="ECO:0008006" key="5">
    <source>
        <dbReference type="Google" id="ProtNLM"/>
    </source>
</evidence>
<gene>
    <name evidence="4" type="ORF">ENL70_06540</name>
</gene>
<dbReference type="SUPFAM" id="SSF63712">
    <property type="entry name" value="Nicotinic receptor ligand binding domain-like"/>
    <property type="match status" value="1"/>
</dbReference>
<evidence type="ECO:0000313" key="4">
    <source>
        <dbReference type="EMBL" id="HHI66185.1"/>
    </source>
</evidence>
<dbReference type="PANTHER" id="PTHR18945">
    <property type="entry name" value="NEUROTRANSMITTER GATED ION CHANNEL"/>
    <property type="match status" value="1"/>
</dbReference>
<keyword evidence="2" id="KW-1133">Transmembrane helix</keyword>
<dbReference type="Gene3D" id="1.20.58.390">
    <property type="entry name" value="Neurotransmitter-gated ion-channel transmembrane domain"/>
    <property type="match status" value="1"/>
</dbReference>
<dbReference type="SUPFAM" id="SSF90112">
    <property type="entry name" value="Neurotransmitter-gated ion-channel transmembrane pore"/>
    <property type="match status" value="1"/>
</dbReference>
<evidence type="ECO:0000256" key="2">
    <source>
        <dbReference type="SAM" id="Phobius"/>
    </source>
</evidence>
<evidence type="ECO:0000256" key="3">
    <source>
        <dbReference type="SAM" id="SignalP"/>
    </source>
</evidence>
<dbReference type="GO" id="GO:0005230">
    <property type="term" value="F:extracellular ligand-gated monoatomic ion channel activity"/>
    <property type="evidence" value="ECO:0007669"/>
    <property type="project" value="InterPro"/>
</dbReference>
<keyword evidence="2" id="KW-0812">Transmembrane</keyword>
<feature type="transmembrane region" description="Helical" evidence="2">
    <location>
        <begin position="298"/>
        <end position="315"/>
    </location>
</feature>
<keyword evidence="2" id="KW-0472">Membrane</keyword>
<accession>A0A7C5P8X9</accession>
<feature type="chain" id="PRO_5039592721" description="Neurotransmitter-gated ion-channel ligand-binding domain-containing protein" evidence="3">
    <location>
        <begin position="23"/>
        <end position="316"/>
    </location>
</feature>
<comment type="caution">
    <text evidence="4">The sequence shown here is derived from an EMBL/GenBank/DDBJ whole genome shotgun (WGS) entry which is preliminary data.</text>
</comment>
<organism evidence="4">
    <name type="scientific">Thermodesulfobium narugense</name>
    <dbReference type="NCBI Taxonomy" id="184064"/>
    <lineage>
        <taxon>Bacteria</taxon>
        <taxon>Pseudomonadati</taxon>
        <taxon>Thermodesulfobiota</taxon>
        <taxon>Thermodesulfobiia</taxon>
        <taxon>Thermodesulfobiales</taxon>
        <taxon>Thermodesulfobiaceae</taxon>
        <taxon>Thermodesulfobium</taxon>
    </lineage>
</organism>
<dbReference type="InterPro" id="IPR036734">
    <property type="entry name" value="Neur_chan_lig-bd_sf"/>
</dbReference>
<dbReference type="EMBL" id="DRUY01000217">
    <property type="protein sequence ID" value="HHI66185.1"/>
    <property type="molecule type" value="Genomic_DNA"/>
</dbReference>
<proteinExistence type="predicted"/>
<dbReference type="InterPro" id="IPR006201">
    <property type="entry name" value="Neur_channel"/>
</dbReference>
<name>A0A7C5P8X9_9BACT</name>
<feature type="transmembrane region" description="Helical" evidence="2">
    <location>
        <begin position="229"/>
        <end position="247"/>
    </location>
</feature>
<evidence type="ECO:0000256" key="1">
    <source>
        <dbReference type="ARBA" id="ARBA00004141"/>
    </source>
</evidence>
<dbReference type="GO" id="GO:0004888">
    <property type="term" value="F:transmembrane signaling receptor activity"/>
    <property type="evidence" value="ECO:0007669"/>
    <property type="project" value="InterPro"/>
</dbReference>
<comment type="subcellular location">
    <subcellularLocation>
        <location evidence="1">Membrane</location>
        <topology evidence="1">Multi-pass membrane protein</topology>
    </subcellularLocation>
</comment>
<feature type="transmembrane region" description="Helical" evidence="2">
    <location>
        <begin position="259"/>
        <end position="278"/>
    </location>
</feature>
<keyword evidence="3" id="KW-0732">Signal</keyword>
<dbReference type="InterPro" id="IPR038050">
    <property type="entry name" value="Neuro_actylchol_rec"/>
</dbReference>
<feature type="signal peptide" evidence="3">
    <location>
        <begin position="1"/>
        <end position="22"/>
    </location>
</feature>
<dbReference type="Gene3D" id="2.70.170.10">
    <property type="entry name" value="Neurotransmitter-gated ion-channel ligand-binding domain"/>
    <property type="match status" value="1"/>
</dbReference>
<feature type="transmembrane region" description="Helical" evidence="2">
    <location>
        <begin position="197"/>
        <end position="217"/>
    </location>
</feature>
<reference evidence="4" key="1">
    <citation type="journal article" date="2020" name="mSystems">
        <title>Genome- and Community-Level Interaction Insights into Carbon Utilization and Element Cycling Functions of Hydrothermarchaeota in Hydrothermal Sediment.</title>
        <authorList>
            <person name="Zhou Z."/>
            <person name="Liu Y."/>
            <person name="Xu W."/>
            <person name="Pan J."/>
            <person name="Luo Z.H."/>
            <person name="Li M."/>
        </authorList>
    </citation>
    <scope>NUCLEOTIDE SEQUENCE [LARGE SCALE GENOMIC DNA]</scope>
    <source>
        <strain evidence="4">SpSt-1019</strain>
    </source>
</reference>
<dbReference type="AlphaFoldDB" id="A0A7C5P8X9"/>
<sequence length="316" mass="36500">MKKRYFAFVFVILLFSLDFSLATSQVKSNNSTLGLEVEPDKYIKTGIYVLNLGKFDVATGSFTADFYLSIQCEKLCPSLEFEFMNGRASSFEKIIDSPNEKFYRIQANLVSPIDLKKFPFDKQKMQIILEDKKKTIEELKFIPDIEKSGIDTSIGFVGWDIEPWNVSVKEHHYETYNETYSQYVFEIPISRIKINSLFKTFLPVIFIVLVMISSFVLDPDKITTRFSMVSSALIASVMFHISIANQLPPVGYLTFADKFMVLTYFIILLSFAFNVVLLELNERKNEILVKKLHRATEFTVFLIVPILYLLLFLLAF</sequence>
<dbReference type="InterPro" id="IPR036719">
    <property type="entry name" value="Neuro-gated_channel_TM_sf"/>
</dbReference>
<protein>
    <recommendedName>
        <fullName evidence="5">Neurotransmitter-gated ion-channel ligand-binding domain-containing protein</fullName>
    </recommendedName>
</protein>